<proteinExistence type="predicted"/>
<dbReference type="RefSeq" id="WP_282317138.1">
    <property type="nucleotide sequence ID" value="NZ_JARBWL010000002.1"/>
</dbReference>
<evidence type="ECO:0000313" key="2">
    <source>
        <dbReference type="Proteomes" id="UP001159100"/>
    </source>
</evidence>
<name>A0ABT6QVU3_9PSED</name>
<reference evidence="1 2" key="1">
    <citation type="submission" date="2023-02" db="EMBL/GenBank/DDBJ databases">
        <title>Pseudomonas chrutzelriedensis sp. nov., a potently antifungal strain isolated from moss.</title>
        <authorList>
            <person name="Schnyder A."/>
            <person name="Kalawong R."/>
            <person name="Eberl L."/>
            <person name="Agnoli K."/>
        </authorList>
    </citation>
    <scope>NUCLEOTIDE SEQUENCE [LARGE SCALE GENOMIC DNA]</scope>
    <source>
        <strain evidence="1 2">681</strain>
    </source>
</reference>
<sequence length="61" mass="6409">MNSIALVATLDPISIESRKTVIEAFQILELAVTTPLGKDEMAAVDAAKAVLLQVDVSVKVA</sequence>
<organism evidence="1 2">
    <name type="scientific">Pseudomonas fungipugnans</name>
    <dbReference type="NCBI Taxonomy" id="3024217"/>
    <lineage>
        <taxon>Bacteria</taxon>
        <taxon>Pseudomonadati</taxon>
        <taxon>Pseudomonadota</taxon>
        <taxon>Gammaproteobacteria</taxon>
        <taxon>Pseudomonadales</taxon>
        <taxon>Pseudomonadaceae</taxon>
        <taxon>Pseudomonas</taxon>
    </lineage>
</organism>
<evidence type="ECO:0000313" key="1">
    <source>
        <dbReference type="EMBL" id="MDI2595028.1"/>
    </source>
</evidence>
<dbReference type="EMBL" id="JARBWL010000002">
    <property type="protein sequence ID" value="MDI2595028.1"/>
    <property type="molecule type" value="Genomic_DNA"/>
</dbReference>
<accession>A0ABT6QVU3</accession>
<protein>
    <submittedName>
        <fullName evidence="1">Uncharacterized protein</fullName>
    </submittedName>
</protein>
<dbReference type="Proteomes" id="UP001159100">
    <property type="component" value="Unassembled WGS sequence"/>
</dbReference>
<comment type="caution">
    <text evidence="1">The sequence shown here is derived from an EMBL/GenBank/DDBJ whole genome shotgun (WGS) entry which is preliminary data.</text>
</comment>
<keyword evidence="2" id="KW-1185">Reference proteome</keyword>
<gene>
    <name evidence="1" type="ORF">POF45_26925</name>
</gene>